<dbReference type="GO" id="GO:0005739">
    <property type="term" value="C:mitochondrion"/>
    <property type="evidence" value="ECO:0007669"/>
    <property type="project" value="TreeGrafter"/>
</dbReference>
<dbReference type="GO" id="GO:0051537">
    <property type="term" value="F:2 iron, 2 sulfur cluster binding"/>
    <property type="evidence" value="ECO:0007669"/>
    <property type="project" value="TreeGrafter"/>
</dbReference>
<dbReference type="Pfam" id="PF01521">
    <property type="entry name" value="Fe-S_biosyn"/>
    <property type="match status" value="1"/>
</dbReference>
<protein>
    <recommendedName>
        <fullName evidence="2">Core domain-containing protein</fullName>
    </recommendedName>
</protein>
<comment type="caution">
    <text evidence="3">The sequence shown here is derived from an EMBL/GenBank/DDBJ whole genome shotgun (WGS) entry which is preliminary data.</text>
</comment>
<evidence type="ECO:0000256" key="1">
    <source>
        <dbReference type="ARBA" id="ARBA00006718"/>
    </source>
</evidence>
<sequence>MAPSGRVVAAGGAFLRRNKKAALELTEEAARRVRELLQAKGESVEGVRISLRNRGCNGKSFVMNYVEKGKENKHDEIVLDKGVKLFVDPRALMQVVGTTMDYVDSELASEFVFYNPNAKNTCGCGESFNV</sequence>
<dbReference type="InterPro" id="IPR000361">
    <property type="entry name" value="ATAP_core_dom"/>
</dbReference>
<dbReference type="EMBL" id="BQMJ01000070">
    <property type="protein sequence ID" value="GJQ15481.1"/>
    <property type="molecule type" value="Genomic_DNA"/>
</dbReference>
<dbReference type="AlphaFoldDB" id="A0A9C7Q5G0"/>
<dbReference type="InterPro" id="IPR016092">
    <property type="entry name" value="ATAP"/>
</dbReference>
<dbReference type="Proteomes" id="UP001061958">
    <property type="component" value="Unassembled WGS sequence"/>
</dbReference>
<gene>
    <name evidence="3" type="ORF">GpartN1_g7272.t1</name>
</gene>
<dbReference type="InterPro" id="IPR050322">
    <property type="entry name" value="Fe-S_cluster_asmbl/transfer"/>
</dbReference>
<evidence type="ECO:0000313" key="4">
    <source>
        <dbReference type="Proteomes" id="UP001061958"/>
    </source>
</evidence>
<dbReference type="OrthoDB" id="333486at2759"/>
<dbReference type="GO" id="GO:0016226">
    <property type="term" value="P:iron-sulfur cluster assembly"/>
    <property type="evidence" value="ECO:0007669"/>
    <property type="project" value="InterPro"/>
</dbReference>
<dbReference type="FunFam" id="2.60.300.12:FF:000001">
    <property type="entry name" value="Iron-binding protein IscA"/>
    <property type="match status" value="1"/>
</dbReference>
<evidence type="ECO:0000259" key="2">
    <source>
        <dbReference type="Pfam" id="PF01521"/>
    </source>
</evidence>
<feature type="domain" description="Core" evidence="2">
    <location>
        <begin position="23"/>
        <end position="126"/>
    </location>
</feature>
<dbReference type="PANTHER" id="PTHR10072">
    <property type="entry name" value="IRON-SULFUR CLUSTER ASSEMBLY PROTEIN"/>
    <property type="match status" value="1"/>
</dbReference>
<dbReference type="PROSITE" id="PS01152">
    <property type="entry name" value="HESB"/>
    <property type="match status" value="1"/>
</dbReference>
<reference evidence="3" key="2">
    <citation type="submission" date="2022-01" db="EMBL/GenBank/DDBJ databases">
        <authorList>
            <person name="Hirooka S."/>
            <person name="Miyagishima S.Y."/>
        </authorList>
    </citation>
    <scope>NUCLEOTIDE SEQUENCE</scope>
    <source>
        <strain evidence="3">NBRC 102759</strain>
    </source>
</reference>
<dbReference type="PANTHER" id="PTHR10072:SF41">
    <property type="entry name" value="IRON-SULFUR CLUSTER ASSEMBLY 1 HOMOLOG, MITOCHONDRIAL"/>
    <property type="match status" value="1"/>
</dbReference>
<evidence type="ECO:0000313" key="3">
    <source>
        <dbReference type="EMBL" id="GJQ15481.1"/>
    </source>
</evidence>
<proteinExistence type="inferred from homology"/>
<dbReference type="NCBIfam" id="TIGR00049">
    <property type="entry name" value="iron-sulfur cluster assembly accessory protein"/>
    <property type="match status" value="1"/>
</dbReference>
<reference evidence="3" key="1">
    <citation type="journal article" date="2022" name="Proc. Natl. Acad. Sci. U.S.A.">
        <title>Life cycle and functional genomics of the unicellular red alga Galdieria for elucidating algal and plant evolution and industrial use.</title>
        <authorList>
            <person name="Hirooka S."/>
            <person name="Itabashi T."/>
            <person name="Ichinose T.M."/>
            <person name="Onuma R."/>
            <person name="Fujiwara T."/>
            <person name="Yamashita S."/>
            <person name="Jong L.W."/>
            <person name="Tomita R."/>
            <person name="Iwane A.H."/>
            <person name="Miyagishima S.Y."/>
        </authorList>
    </citation>
    <scope>NUCLEOTIDE SEQUENCE</scope>
    <source>
        <strain evidence="3">NBRC 102759</strain>
    </source>
</reference>
<comment type="similarity">
    <text evidence="1">Belongs to the HesB/IscA family.</text>
</comment>
<dbReference type="InterPro" id="IPR017870">
    <property type="entry name" value="FeS_cluster_insertion_CS"/>
</dbReference>
<organism evidence="3 4">
    <name type="scientific">Galdieria partita</name>
    <dbReference type="NCBI Taxonomy" id="83374"/>
    <lineage>
        <taxon>Eukaryota</taxon>
        <taxon>Rhodophyta</taxon>
        <taxon>Bangiophyceae</taxon>
        <taxon>Galdieriales</taxon>
        <taxon>Galdieriaceae</taxon>
        <taxon>Galdieria</taxon>
    </lineage>
</organism>
<name>A0A9C7Q5G0_9RHOD</name>
<keyword evidence="4" id="KW-1185">Reference proteome</keyword>
<dbReference type="InterPro" id="IPR035903">
    <property type="entry name" value="HesB-like_dom_sf"/>
</dbReference>
<dbReference type="SUPFAM" id="SSF89360">
    <property type="entry name" value="HesB-like domain"/>
    <property type="match status" value="1"/>
</dbReference>
<dbReference type="Gene3D" id="2.60.300.12">
    <property type="entry name" value="HesB-like domain"/>
    <property type="match status" value="1"/>
</dbReference>
<accession>A0A9C7Q5G0</accession>